<feature type="region of interest" description="Disordered" evidence="1">
    <location>
        <begin position="31"/>
        <end position="97"/>
    </location>
</feature>
<evidence type="ECO:0000313" key="3">
    <source>
        <dbReference type="WBParaSite" id="L893_g16782.t1"/>
    </source>
</evidence>
<dbReference type="WBParaSite" id="L893_g16782.t1">
    <property type="protein sequence ID" value="L893_g16782.t1"/>
    <property type="gene ID" value="L893_g16782"/>
</dbReference>
<dbReference type="AlphaFoldDB" id="A0A1I7YIQ0"/>
<dbReference type="Proteomes" id="UP000095287">
    <property type="component" value="Unplaced"/>
</dbReference>
<reference evidence="3" key="1">
    <citation type="submission" date="2016-11" db="UniProtKB">
        <authorList>
            <consortium name="WormBaseParasite"/>
        </authorList>
    </citation>
    <scope>IDENTIFICATION</scope>
</reference>
<keyword evidence="2" id="KW-1185">Reference proteome</keyword>
<sequence length="97" mass="10865">MRGNLTFLNCGHLSTERSHELDVLVRKVKELSSSIPSDSRPSTSMTRTHSILTSHSRQSRIPSVHIEHHTIPHRHEESTSTRKSTGSRCANGKAKIN</sequence>
<organism evidence="2 3">
    <name type="scientific">Steinernema glaseri</name>
    <dbReference type="NCBI Taxonomy" id="37863"/>
    <lineage>
        <taxon>Eukaryota</taxon>
        <taxon>Metazoa</taxon>
        <taxon>Ecdysozoa</taxon>
        <taxon>Nematoda</taxon>
        <taxon>Chromadorea</taxon>
        <taxon>Rhabditida</taxon>
        <taxon>Tylenchina</taxon>
        <taxon>Panagrolaimomorpha</taxon>
        <taxon>Strongyloidoidea</taxon>
        <taxon>Steinernematidae</taxon>
        <taxon>Steinernema</taxon>
    </lineage>
</organism>
<protein>
    <submittedName>
        <fullName evidence="3">Kinesin motor domain-containing protein</fullName>
    </submittedName>
</protein>
<feature type="compositionally biased region" description="Basic and acidic residues" evidence="1">
    <location>
        <begin position="65"/>
        <end position="80"/>
    </location>
</feature>
<name>A0A1I7YIQ0_9BILA</name>
<evidence type="ECO:0000313" key="2">
    <source>
        <dbReference type="Proteomes" id="UP000095287"/>
    </source>
</evidence>
<feature type="compositionally biased region" description="Polar residues" evidence="1">
    <location>
        <begin position="45"/>
        <end position="61"/>
    </location>
</feature>
<feature type="compositionally biased region" description="Low complexity" evidence="1">
    <location>
        <begin position="32"/>
        <end position="44"/>
    </location>
</feature>
<evidence type="ECO:0000256" key="1">
    <source>
        <dbReference type="SAM" id="MobiDB-lite"/>
    </source>
</evidence>
<proteinExistence type="predicted"/>
<accession>A0A1I7YIQ0</accession>